<dbReference type="Proteomes" id="UP000283269">
    <property type="component" value="Unassembled WGS sequence"/>
</dbReference>
<name>A0A409X722_PSICY</name>
<dbReference type="InParanoid" id="A0A409X722"/>
<protein>
    <submittedName>
        <fullName evidence="1">Uncharacterized protein</fullName>
    </submittedName>
</protein>
<reference evidence="1 2" key="1">
    <citation type="journal article" date="2018" name="Evol. Lett.">
        <title>Horizontal gene cluster transfer increased hallucinogenic mushroom diversity.</title>
        <authorList>
            <person name="Reynolds H.T."/>
            <person name="Vijayakumar V."/>
            <person name="Gluck-Thaler E."/>
            <person name="Korotkin H.B."/>
            <person name="Matheny P.B."/>
            <person name="Slot J.C."/>
        </authorList>
    </citation>
    <scope>NUCLEOTIDE SEQUENCE [LARGE SCALE GENOMIC DNA]</scope>
    <source>
        <strain evidence="1 2">2631</strain>
    </source>
</reference>
<organism evidence="1 2">
    <name type="scientific">Psilocybe cyanescens</name>
    <dbReference type="NCBI Taxonomy" id="93625"/>
    <lineage>
        <taxon>Eukaryota</taxon>
        <taxon>Fungi</taxon>
        <taxon>Dikarya</taxon>
        <taxon>Basidiomycota</taxon>
        <taxon>Agaricomycotina</taxon>
        <taxon>Agaricomycetes</taxon>
        <taxon>Agaricomycetidae</taxon>
        <taxon>Agaricales</taxon>
        <taxon>Agaricineae</taxon>
        <taxon>Strophariaceae</taxon>
        <taxon>Psilocybe</taxon>
    </lineage>
</organism>
<proteinExistence type="predicted"/>
<accession>A0A409X722</accession>
<evidence type="ECO:0000313" key="1">
    <source>
        <dbReference type="EMBL" id="PPQ86583.1"/>
    </source>
</evidence>
<evidence type="ECO:0000313" key="2">
    <source>
        <dbReference type="Proteomes" id="UP000283269"/>
    </source>
</evidence>
<gene>
    <name evidence="1" type="ORF">CVT25_006189</name>
</gene>
<dbReference type="EMBL" id="NHYD01002459">
    <property type="protein sequence ID" value="PPQ86583.1"/>
    <property type="molecule type" value="Genomic_DNA"/>
</dbReference>
<comment type="caution">
    <text evidence="1">The sequence shown here is derived from an EMBL/GenBank/DDBJ whole genome shotgun (WGS) entry which is preliminary data.</text>
</comment>
<keyword evidence="2" id="KW-1185">Reference proteome</keyword>
<sequence length="205" mass="23792">MTWTYRANQLCVWDSDFKTEIAALQYNSDPFDNPRWSVILPADHLRPSLVSTQPFRGTIPIRLTIMDARNSEYFKKHARSLFAQFFYILESSKLTTIAIPEDILLSDSQKRGKIFWLLQKQVSLRELRLCVGSSVCRQRIPIAEYLDISRKVDSTLKLLPRLEKLTITDVLLSNSIIAHRLNHPTFTVVVLSPDRTHSYPPRYVE</sequence>
<dbReference type="AlphaFoldDB" id="A0A409X722"/>